<dbReference type="EMBL" id="JAHYXK010000013">
    <property type="protein sequence ID" value="MBW7468355.1"/>
    <property type="molecule type" value="Genomic_DNA"/>
</dbReference>
<proteinExistence type="predicted"/>
<sequence>MTRSILCALTIALLSGFAAQAQDVYVPYNRDVYHWIDRNQIKYGDQLPSLQTAVRPFGRQDVAELAEISARNARTTVDEFNATYLLRDNWNYTDQENNESDRPILKYFYQNKTDLYHYESNDFTLRVNPVLHLEIGHDNQTDGIRYVNTRGLQIEGSIDERFGFYTFIGENQARFPGYVNDRIRRDGVVPHEGFWKGFKEGGYDFITARGYLNYALSKHVEIQLGHDRHFIGDGYRSLVYSDYAPPAFFLKLNTRVWKLHYMNLFQELTSEFRRGGGDRLLPKKYMALHRLGLNVTDNLNIGVFEQIVFARDKGRFELQYLNPVIFYRAIEQALGSEDNAMLGADFRWNIYNRVQLYGQLQLDEFKLDEVKSGNGWWANKQAGQLGAKYIDAFGLSNLDLQGEVNIIRPYTYQHRSSVTNYQHYRQPLAHPMGANLAEFIGIIHYQPIPRLMLTGKAIATRFGQDIIAGGDTLNYGGNVLLPYTTRVSNYGNEIAQGITTNQLHLDLTATFQLRHNVFVDLKGILRRTDAEENILDKNTTFASFALRWNIPQRLHEF</sequence>
<evidence type="ECO:0008006" key="4">
    <source>
        <dbReference type="Google" id="ProtNLM"/>
    </source>
</evidence>
<feature type="chain" id="PRO_5046032908" description="Capsule assembly protein Wzi" evidence="1">
    <location>
        <begin position="22"/>
        <end position="557"/>
    </location>
</feature>
<comment type="caution">
    <text evidence="2">The sequence shown here is derived from an EMBL/GenBank/DDBJ whole genome shotgun (WGS) entry which is preliminary data.</text>
</comment>
<dbReference type="Proteomes" id="UP000813018">
    <property type="component" value="Unassembled WGS sequence"/>
</dbReference>
<feature type="signal peptide" evidence="1">
    <location>
        <begin position="1"/>
        <end position="21"/>
    </location>
</feature>
<dbReference type="InterPro" id="IPR038636">
    <property type="entry name" value="Wzi_sf"/>
</dbReference>
<dbReference type="RefSeq" id="WP_219878225.1">
    <property type="nucleotide sequence ID" value="NZ_JAHYXK010000013.1"/>
</dbReference>
<evidence type="ECO:0000256" key="1">
    <source>
        <dbReference type="SAM" id="SignalP"/>
    </source>
</evidence>
<accession>A0ABS7CX11</accession>
<reference evidence="2 3" key="1">
    <citation type="journal article" date="2016" name="Int. J. Syst. Evol. Microbiol.">
        <title>Pontibacter aydingkolensis sp. nov., isolated from soil of a salt lake.</title>
        <authorList>
            <person name="Osman G."/>
            <person name="Zhang T."/>
            <person name="Lou K."/>
            <person name="Gao Y."/>
            <person name="Chang W."/>
            <person name="Lin Q."/>
            <person name="Yang H.M."/>
            <person name="Huo X.D."/>
            <person name="Wang N."/>
        </authorList>
    </citation>
    <scope>NUCLEOTIDE SEQUENCE [LARGE SCALE GENOMIC DNA]</scope>
    <source>
        <strain evidence="2 3">KACC 19255</strain>
    </source>
</reference>
<keyword evidence="1" id="KW-0732">Signal</keyword>
<evidence type="ECO:0000313" key="2">
    <source>
        <dbReference type="EMBL" id="MBW7468355.1"/>
    </source>
</evidence>
<name>A0ABS7CX11_9BACT</name>
<gene>
    <name evidence="2" type="ORF">K0O23_14860</name>
</gene>
<protein>
    <recommendedName>
        <fullName evidence="4">Capsule assembly protein Wzi</fullName>
    </recommendedName>
</protein>
<keyword evidence="3" id="KW-1185">Reference proteome</keyword>
<organism evidence="2 3">
    <name type="scientific">Pontibacter aydingkolensis</name>
    <dbReference type="NCBI Taxonomy" id="1911536"/>
    <lineage>
        <taxon>Bacteria</taxon>
        <taxon>Pseudomonadati</taxon>
        <taxon>Bacteroidota</taxon>
        <taxon>Cytophagia</taxon>
        <taxon>Cytophagales</taxon>
        <taxon>Hymenobacteraceae</taxon>
        <taxon>Pontibacter</taxon>
    </lineage>
</organism>
<evidence type="ECO:0000313" key="3">
    <source>
        <dbReference type="Proteomes" id="UP000813018"/>
    </source>
</evidence>
<dbReference type="Gene3D" id="2.40.160.130">
    <property type="entry name" value="Capsule assembly protein Wzi"/>
    <property type="match status" value="1"/>
</dbReference>